<dbReference type="AlphaFoldDB" id="A0A9W8WD55"/>
<feature type="chain" id="PRO_5040845929" evidence="3">
    <location>
        <begin position="21"/>
        <end position="85"/>
    </location>
</feature>
<evidence type="ECO:0000256" key="1">
    <source>
        <dbReference type="SAM" id="MobiDB-lite"/>
    </source>
</evidence>
<protein>
    <submittedName>
        <fullName evidence="4">Uncharacterized protein</fullName>
    </submittedName>
</protein>
<evidence type="ECO:0000313" key="5">
    <source>
        <dbReference type="Proteomes" id="UP001140502"/>
    </source>
</evidence>
<feature type="region of interest" description="Disordered" evidence="1">
    <location>
        <begin position="56"/>
        <end position="76"/>
    </location>
</feature>
<keyword evidence="2" id="KW-1133">Transmembrane helix</keyword>
<keyword evidence="5" id="KW-1185">Reference proteome</keyword>
<keyword evidence="3" id="KW-0732">Signal</keyword>
<keyword evidence="2" id="KW-0472">Membrane</keyword>
<feature type="signal peptide" evidence="3">
    <location>
        <begin position="1"/>
        <end position="20"/>
    </location>
</feature>
<dbReference type="Proteomes" id="UP001140502">
    <property type="component" value="Unassembled WGS sequence"/>
</dbReference>
<comment type="caution">
    <text evidence="4">The sequence shown here is derived from an EMBL/GenBank/DDBJ whole genome shotgun (WGS) entry which is preliminary data.</text>
</comment>
<keyword evidence="2" id="KW-0812">Transmembrane</keyword>
<accession>A0A9W8WD55</accession>
<reference evidence="4" key="1">
    <citation type="submission" date="2022-10" db="EMBL/GenBank/DDBJ databases">
        <title>Tapping the CABI collections for fungal endophytes: first genome assemblies for Collariella, Neodidymelliopsis, Ascochyta clinopodiicola, Didymella pomorum, Didymosphaeria variabile, Neocosmospora piperis and Neocucurbitaria cava.</title>
        <authorList>
            <person name="Hill R."/>
        </authorList>
    </citation>
    <scope>NUCLEOTIDE SEQUENCE</scope>
    <source>
        <strain evidence="4">IMI 366586</strain>
    </source>
</reference>
<dbReference type="OrthoDB" id="116380at2759"/>
<name>A0A9W8WD55_9HYPO</name>
<feature type="transmembrane region" description="Helical" evidence="2">
    <location>
        <begin position="30"/>
        <end position="52"/>
    </location>
</feature>
<proteinExistence type="predicted"/>
<dbReference type="EMBL" id="JAPEUR010000105">
    <property type="protein sequence ID" value="KAJ4320660.1"/>
    <property type="molecule type" value="Genomic_DNA"/>
</dbReference>
<sequence length="85" mass="8908">MFSYLFLVILLAIHFAIALAQSSPTLIDGFTIFGPMVLTATTFLVALLFGAIPAMEPRGDGAEENTTDTSPRPAGIGMAALSMCV</sequence>
<evidence type="ECO:0000313" key="4">
    <source>
        <dbReference type="EMBL" id="KAJ4320660.1"/>
    </source>
</evidence>
<organism evidence="4 5">
    <name type="scientific">Fusarium piperis</name>
    <dbReference type="NCBI Taxonomy" id="1435070"/>
    <lineage>
        <taxon>Eukaryota</taxon>
        <taxon>Fungi</taxon>
        <taxon>Dikarya</taxon>
        <taxon>Ascomycota</taxon>
        <taxon>Pezizomycotina</taxon>
        <taxon>Sordariomycetes</taxon>
        <taxon>Hypocreomycetidae</taxon>
        <taxon>Hypocreales</taxon>
        <taxon>Nectriaceae</taxon>
        <taxon>Fusarium</taxon>
        <taxon>Fusarium solani species complex</taxon>
    </lineage>
</organism>
<gene>
    <name evidence="4" type="ORF">N0V84_005724</name>
</gene>
<evidence type="ECO:0000256" key="2">
    <source>
        <dbReference type="SAM" id="Phobius"/>
    </source>
</evidence>
<evidence type="ECO:0000256" key="3">
    <source>
        <dbReference type="SAM" id="SignalP"/>
    </source>
</evidence>